<feature type="non-terminal residue" evidence="1">
    <location>
        <position position="1"/>
    </location>
</feature>
<sequence>QPPPGLITQHPNLDIANPKKTCTGFTAILVYVMCEDRVFKMEA</sequence>
<comment type="caution">
    <text evidence="1">The sequence shown here is derived from an EMBL/GenBank/DDBJ whole genome shotgun (WGS) entry which is preliminary data.</text>
</comment>
<evidence type="ECO:0000313" key="2">
    <source>
        <dbReference type="Proteomes" id="UP000236291"/>
    </source>
</evidence>
<proteinExistence type="predicted"/>
<dbReference type="AlphaFoldDB" id="A0A2K3KQL4"/>
<reference evidence="1 2" key="1">
    <citation type="journal article" date="2014" name="Am. J. Bot.">
        <title>Genome assembly and annotation for red clover (Trifolium pratense; Fabaceae).</title>
        <authorList>
            <person name="Istvanek J."/>
            <person name="Jaros M."/>
            <person name="Krenek A."/>
            <person name="Repkova J."/>
        </authorList>
    </citation>
    <scope>NUCLEOTIDE SEQUENCE [LARGE SCALE GENOMIC DNA]</scope>
    <source>
        <strain evidence="2">cv. Tatra</strain>
        <tissue evidence="1">Young leaves</tissue>
    </source>
</reference>
<protein>
    <submittedName>
        <fullName evidence="1">Uncharacterized protein</fullName>
    </submittedName>
</protein>
<dbReference type="EMBL" id="ASHM01230146">
    <property type="protein sequence ID" value="PNX68556.1"/>
    <property type="molecule type" value="Genomic_DNA"/>
</dbReference>
<evidence type="ECO:0000313" key="1">
    <source>
        <dbReference type="EMBL" id="PNX68556.1"/>
    </source>
</evidence>
<organism evidence="1 2">
    <name type="scientific">Trifolium pratense</name>
    <name type="common">Red clover</name>
    <dbReference type="NCBI Taxonomy" id="57577"/>
    <lineage>
        <taxon>Eukaryota</taxon>
        <taxon>Viridiplantae</taxon>
        <taxon>Streptophyta</taxon>
        <taxon>Embryophyta</taxon>
        <taxon>Tracheophyta</taxon>
        <taxon>Spermatophyta</taxon>
        <taxon>Magnoliopsida</taxon>
        <taxon>eudicotyledons</taxon>
        <taxon>Gunneridae</taxon>
        <taxon>Pentapetalae</taxon>
        <taxon>rosids</taxon>
        <taxon>fabids</taxon>
        <taxon>Fabales</taxon>
        <taxon>Fabaceae</taxon>
        <taxon>Papilionoideae</taxon>
        <taxon>50 kb inversion clade</taxon>
        <taxon>NPAAA clade</taxon>
        <taxon>Hologalegina</taxon>
        <taxon>IRL clade</taxon>
        <taxon>Trifolieae</taxon>
        <taxon>Trifolium</taxon>
    </lineage>
</organism>
<reference evidence="1 2" key="2">
    <citation type="journal article" date="2017" name="Front. Plant Sci.">
        <title>Gene Classification and Mining of Molecular Markers Useful in Red Clover (Trifolium pratense) Breeding.</title>
        <authorList>
            <person name="Istvanek J."/>
            <person name="Dluhosova J."/>
            <person name="Dluhos P."/>
            <person name="Patkova L."/>
            <person name="Nedelnik J."/>
            <person name="Repkova J."/>
        </authorList>
    </citation>
    <scope>NUCLEOTIDE SEQUENCE [LARGE SCALE GENOMIC DNA]</scope>
    <source>
        <strain evidence="2">cv. Tatra</strain>
        <tissue evidence="1">Young leaves</tissue>
    </source>
</reference>
<accession>A0A2K3KQL4</accession>
<name>A0A2K3KQL4_TRIPR</name>
<gene>
    <name evidence="1" type="ORF">L195_g064033</name>
</gene>
<dbReference type="Proteomes" id="UP000236291">
    <property type="component" value="Unassembled WGS sequence"/>
</dbReference>